<dbReference type="PANTHER" id="PTHR32494">
    <property type="entry name" value="ALLANTOATE DEIMINASE-RELATED"/>
    <property type="match status" value="1"/>
</dbReference>
<proteinExistence type="predicted"/>
<dbReference type="Gene3D" id="3.30.70.360">
    <property type="match status" value="1"/>
</dbReference>
<keyword evidence="1" id="KW-0479">Metal-binding</keyword>
<reference evidence="3 4" key="1">
    <citation type="submission" date="2013-11" db="EMBL/GenBank/DDBJ databases">
        <title>Metagenomic analysis of a methanogenic consortium involved in long chain n-alkane degradation.</title>
        <authorList>
            <person name="Davidova I.A."/>
            <person name="Callaghan A.V."/>
            <person name="Wawrik B."/>
            <person name="Pruitt S."/>
            <person name="Marks C."/>
            <person name="Duncan K.E."/>
            <person name="Suflita J.M."/>
        </authorList>
    </citation>
    <scope>NUCLEOTIDE SEQUENCE [LARGE SCALE GENOMIC DNA]</scope>
    <source>
        <strain evidence="3 4">SPR</strain>
    </source>
</reference>
<dbReference type="InterPro" id="IPR010158">
    <property type="entry name" value="Amidase_Cbmase"/>
</dbReference>
<dbReference type="GO" id="GO:0046872">
    <property type="term" value="F:metal ion binding"/>
    <property type="evidence" value="ECO:0007669"/>
    <property type="project" value="UniProtKB-KW"/>
</dbReference>
<accession>A0A0D2JI90</accession>
<evidence type="ECO:0000313" key="4">
    <source>
        <dbReference type="Proteomes" id="UP000032233"/>
    </source>
</evidence>
<dbReference type="Proteomes" id="UP000032233">
    <property type="component" value="Unassembled WGS sequence"/>
</dbReference>
<comment type="caution">
    <text evidence="3">The sequence shown here is derived from an EMBL/GenBank/DDBJ whole genome shotgun (WGS) entry which is preliminary data.</text>
</comment>
<organism evidence="3 4">
    <name type="scientific">Dethiosulfatarculus sandiegensis</name>
    <dbReference type="NCBI Taxonomy" id="1429043"/>
    <lineage>
        <taxon>Bacteria</taxon>
        <taxon>Pseudomonadati</taxon>
        <taxon>Thermodesulfobacteriota</taxon>
        <taxon>Desulfarculia</taxon>
        <taxon>Desulfarculales</taxon>
        <taxon>Desulfarculaceae</taxon>
        <taxon>Dethiosulfatarculus</taxon>
    </lineage>
</organism>
<protein>
    <submittedName>
        <fullName evidence="3">Uncharacterized protein</fullName>
    </submittedName>
</protein>
<keyword evidence="2" id="KW-0378">Hydrolase</keyword>
<gene>
    <name evidence="3" type="ORF">X474_03615</name>
</gene>
<dbReference type="InParanoid" id="A0A0D2JI90"/>
<evidence type="ECO:0000256" key="2">
    <source>
        <dbReference type="ARBA" id="ARBA00022801"/>
    </source>
</evidence>
<keyword evidence="4" id="KW-1185">Reference proteome</keyword>
<dbReference type="RefSeq" id="WP_044346734.1">
    <property type="nucleotide sequence ID" value="NZ_AZAC01000003.1"/>
</dbReference>
<evidence type="ECO:0000313" key="3">
    <source>
        <dbReference type="EMBL" id="KIX15411.1"/>
    </source>
</evidence>
<dbReference type="PANTHER" id="PTHR32494:SF19">
    <property type="entry name" value="ALLANTOATE DEIMINASE-RELATED"/>
    <property type="match status" value="1"/>
</dbReference>
<sequence>MKLPWELWIVNFTDEEGAHNAGTMGSRAMPNGLSQSDLEHTKNKSKYNFARDLALAGKDPARISKPLLGAGDFAFYLELHIEQGKKLEAEGLEIGAVTVIAGIYRYVVTITGEPATQAPFPCTKGMMPWSRRPL</sequence>
<dbReference type="SUPFAM" id="SSF53187">
    <property type="entry name" value="Zn-dependent exopeptidases"/>
    <property type="match status" value="1"/>
</dbReference>
<dbReference type="GO" id="GO:0016813">
    <property type="term" value="F:hydrolase activity, acting on carbon-nitrogen (but not peptide) bonds, in linear amidines"/>
    <property type="evidence" value="ECO:0007669"/>
    <property type="project" value="InterPro"/>
</dbReference>
<dbReference type="Gene3D" id="3.40.630.10">
    <property type="entry name" value="Zn peptidases"/>
    <property type="match status" value="1"/>
</dbReference>
<dbReference type="EMBL" id="AZAC01000003">
    <property type="protein sequence ID" value="KIX15411.1"/>
    <property type="molecule type" value="Genomic_DNA"/>
</dbReference>
<dbReference type="AlphaFoldDB" id="A0A0D2JI90"/>
<name>A0A0D2JI90_9BACT</name>
<evidence type="ECO:0000256" key="1">
    <source>
        <dbReference type="ARBA" id="ARBA00022723"/>
    </source>
</evidence>
<dbReference type="STRING" id="1429043.X474_03615"/>